<sequence length="193" mass="22411">MDYGLFSSSSNAIYYNKQHTLQDEYVTTSRQVKNSSAVSVRTIYPEGRIPKEEIKKEIIQPQKTEASSLGRKVSAGLENQPRVETKSTEAVGLHKNEADDDHQENNVAIKSRTVKKVTFDESRNIIRNIEADDEENDEQTAHDDHELVEYYHQEKNDEYANMSNEELNRRVEEFIQRFNTQIRLQAQAYAEVR</sequence>
<reference evidence="1" key="1">
    <citation type="submission" date="2022-02" db="EMBL/GenBank/DDBJ databases">
        <authorList>
            <person name="Henning P.M."/>
            <person name="McCubbin A.G."/>
            <person name="Shore J.S."/>
        </authorList>
    </citation>
    <scope>NUCLEOTIDE SEQUENCE</scope>
    <source>
        <strain evidence="1">F60SS</strain>
        <tissue evidence="1">Leaves</tissue>
    </source>
</reference>
<dbReference type="PANTHER" id="PTHR35997:SF6">
    <property type="entry name" value="COTTON FIBER PROTEIN"/>
    <property type="match status" value="1"/>
</dbReference>
<dbReference type="Proteomes" id="UP001141552">
    <property type="component" value="Unassembled WGS sequence"/>
</dbReference>
<dbReference type="InterPro" id="IPR008480">
    <property type="entry name" value="DUF761_pln"/>
</dbReference>
<keyword evidence="2" id="KW-1185">Reference proteome</keyword>
<organism evidence="1 2">
    <name type="scientific">Turnera subulata</name>
    <dbReference type="NCBI Taxonomy" id="218843"/>
    <lineage>
        <taxon>Eukaryota</taxon>
        <taxon>Viridiplantae</taxon>
        <taxon>Streptophyta</taxon>
        <taxon>Embryophyta</taxon>
        <taxon>Tracheophyta</taxon>
        <taxon>Spermatophyta</taxon>
        <taxon>Magnoliopsida</taxon>
        <taxon>eudicotyledons</taxon>
        <taxon>Gunneridae</taxon>
        <taxon>Pentapetalae</taxon>
        <taxon>rosids</taxon>
        <taxon>fabids</taxon>
        <taxon>Malpighiales</taxon>
        <taxon>Passifloraceae</taxon>
        <taxon>Turnera</taxon>
    </lineage>
</organism>
<comment type="caution">
    <text evidence="1">The sequence shown here is derived from an EMBL/GenBank/DDBJ whole genome shotgun (WGS) entry which is preliminary data.</text>
</comment>
<protein>
    <submittedName>
        <fullName evidence="1">Uncharacterized protein</fullName>
    </submittedName>
</protein>
<dbReference type="AlphaFoldDB" id="A0A9Q0F414"/>
<dbReference type="PANTHER" id="PTHR35997">
    <property type="entry name" value="COTTON FIBER PROTEIN-RELATED"/>
    <property type="match status" value="1"/>
</dbReference>
<accession>A0A9Q0F414</accession>
<name>A0A9Q0F414_9ROSI</name>
<dbReference type="EMBL" id="JAKUCV010007142">
    <property type="protein sequence ID" value="KAJ4824583.1"/>
    <property type="molecule type" value="Genomic_DNA"/>
</dbReference>
<gene>
    <name evidence="1" type="ORF">Tsubulata_007131</name>
</gene>
<dbReference type="Pfam" id="PF05553">
    <property type="entry name" value="DUF761"/>
    <property type="match status" value="1"/>
</dbReference>
<evidence type="ECO:0000313" key="2">
    <source>
        <dbReference type="Proteomes" id="UP001141552"/>
    </source>
</evidence>
<evidence type="ECO:0000313" key="1">
    <source>
        <dbReference type="EMBL" id="KAJ4824583.1"/>
    </source>
</evidence>
<proteinExistence type="predicted"/>
<dbReference type="OrthoDB" id="680761at2759"/>
<reference evidence="1" key="2">
    <citation type="journal article" date="2023" name="Plants (Basel)">
        <title>Annotation of the Turnera subulata (Passifloraceae) Draft Genome Reveals the S-Locus Evolved after the Divergence of Turneroideae from Passifloroideae in a Stepwise Manner.</title>
        <authorList>
            <person name="Henning P.M."/>
            <person name="Roalson E.H."/>
            <person name="Mir W."/>
            <person name="McCubbin A.G."/>
            <person name="Shore J.S."/>
        </authorList>
    </citation>
    <scope>NUCLEOTIDE SEQUENCE</scope>
    <source>
        <strain evidence="1">F60SS</strain>
    </source>
</reference>